<feature type="compositionally biased region" description="Low complexity" evidence="1">
    <location>
        <begin position="551"/>
        <end position="576"/>
    </location>
</feature>
<feature type="compositionally biased region" description="Low complexity" evidence="1">
    <location>
        <begin position="457"/>
        <end position="473"/>
    </location>
</feature>
<keyword evidence="2" id="KW-0472">Membrane</keyword>
<evidence type="ECO:0000256" key="2">
    <source>
        <dbReference type="SAM" id="Phobius"/>
    </source>
</evidence>
<reference evidence="3 4" key="1">
    <citation type="submission" date="2024-04" db="EMBL/GenBank/DDBJ databases">
        <authorList>
            <person name="Waldvogel A.-M."/>
            <person name="Schoenle A."/>
        </authorList>
    </citation>
    <scope>NUCLEOTIDE SEQUENCE [LARGE SCALE GENOMIC DNA]</scope>
</reference>
<keyword evidence="4" id="KW-1185">Reference proteome</keyword>
<proteinExistence type="predicted"/>
<gene>
    <name evidence="3" type="ORF">KC01_LOCUS37392</name>
</gene>
<sequence length="654" mass="70041">MLGKCQNSVTANEPQPQIIARILTRMRAASGIVLSILLSTALSVPLQSSDETVILFYGEDFHILLRSLNVEVTFRNRTTRSSQTVEEPLMRGGKSVSERAQLNSRLSHLIIESVKEADEGLYTVKDPENPQDARTISLIVRDCSNEQTVKYGDNYHIALDLPPPPPAPTITLEYRPISVEANQTSKPALVLLAASGTLSDAYHDRIVVGEKLLTLRAVTGADEGSYTISGDKGEIKTKMCLNVREHLHFLELPQGKRMKINLILNSSLVQLFYTRSSDPAPRTPHLLLDKGGFTDAQTELGFESRLSLDGNVFYLDQIKGADAGEYKVIDILGFPVTIVHLELKPFKLEKLYVAIIALLGFVVFLLLACLVSCLFKVRKRAKRNAALEKLAKEDEGEAFRQVVKNITKLSEESKHSQADTTEKSQSTEVDIKGLEVSSKEVGGGNLETSDSGVGFNTALPLDTDTDAADQLPDSEAASITAPAEPKPSPSSAAAAKAPSAPPAAEIKPPAPVAETKASPQPKRAPAPPMEVKLEPPISTEVKLSPAPSPEPKASLSPMAPKSSPAAKSPSPTPESKTTLAPIPEKSKPTTPEPITNGTAEIDGHKASPDHAALISKAPKTPEIEIKSSGDAVDVKADSSKDAPVPAESATTTSI</sequence>
<feature type="compositionally biased region" description="Basic and acidic residues" evidence="1">
    <location>
        <begin position="410"/>
        <end position="422"/>
    </location>
</feature>
<dbReference type="EMBL" id="OZ035829">
    <property type="protein sequence ID" value="CAL1610861.1"/>
    <property type="molecule type" value="Genomic_DNA"/>
</dbReference>
<dbReference type="AlphaFoldDB" id="A0AAV2MCJ6"/>
<evidence type="ECO:0000256" key="1">
    <source>
        <dbReference type="SAM" id="MobiDB-lite"/>
    </source>
</evidence>
<feature type="compositionally biased region" description="Polar residues" evidence="1">
    <location>
        <begin position="588"/>
        <end position="598"/>
    </location>
</feature>
<dbReference type="Proteomes" id="UP001497482">
    <property type="component" value="Chromosome 7"/>
</dbReference>
<evidence type="ECO:0000313" key="3">
    <source>
        <dbReference type="EMBL" id="CAL1610861.1"/>
    </source>
</evidence>
<name>A0AAV2MCJ6_KNICA</name>
<accession>A0AAV2MCJ6</accession>
<feature type="region of interest" description="Disordered" evidence="1">
    <location>
        <begin position="410"/>
        <end position="654"/>
    </location>
</feature>
<feature type="compositionally biased region" description="Basic and acidic residues" evidence="1">
    <location>
        <begin position="619"/>
        <end position="640"/>
    </location>
</feature>
<feature type="compositionally biased region" description="Low complexity" evidence="1">
    <location>
        <begin position="489"/>
        <end position="507"/>
    </location>
</feature>
<protein>
    <submittedName>
        <fullName evidence="3">Uncharacterized protein</fullName>
    </submittedName>
</protein>
<feature type="transmembrane region" description="Helical" evidence="2">
    <location>
        <begin position="351"/>
        <end position="375"/>
    </location>
</feature>
<keyword evidence="2" id="KW-1133">Transmembrane helix</keyword>
<evidence type="ECO:0000313" key="4">
    <source>
        <dbReference type="Proteomes" id="UP001497482"/>
    </source>
</evidence>
<organism evidence="3 4">
    <name type="scientific">Knipowitschia caucasica</name>
    <name type="common">Caucasian dwarf goby</name>
    <name type="synonym">Pomatoschistus caucasicus</name>
    <dbReference type="NCBI Taxonomy" id="637954"/>
    <lineage>
        <taxon>Eukaryota</taxon>
        <taxon>Metazoa</taxon>
        <taxon>Chordata</taxon>
        <taxon>Craniata</taxon>
        <taxon>Vertebrata</taxon>
        <taxon>Euteleostomi</taxon>
        <taxon>Actinopterygii</taxon>
        <taxon>Neopterygii</taxon>
        <taxon>Teleostei</taxon>
        <taxon>Neoteleostei</taxon>
        <taxon>Acanthomorphata</taxon>
        <taxon>Gobiaria</taxon>
        <taxon>Gobiiformes</taxon>
        <taxon>Gobioidei</taxon>
        <taxon>Gobiidae</taxon>
        <taxon>Gobiinae</taxon>
        <taxon>Knipowitschia</taxon>
    </lineage>
</organism>
<keyword evidence="2" id="KW-0812">Transmembrane</keyword>